<evidence type="ECO:0008006" key="2">
    <source>
        <dbReference type="Google" id="ProtNLM"/>
    </source>
</evidence>
<proteinExistence type="predicted"/>
<sequence>MIELNLFWDDLESGLDQQLFKLQSNNLDDGSLSFYDNKIECLLSSEKQWHGYQLKGDISFSFIEQCDRCLSEYEDKQKTTVNIILTNNSDLIQKKNDDTLWFDKSEKLIDIGPIIRDQILTTEPIKKICNIDCKGICQYCGRNQNKESCNCNRKQNSDNRWENLKELV</sequence>
<protein>
    <recommendedName>
        <fullName evidence="2">DUF177 domain-containing protein</fullName>
    </recommendedName>
</protein>
<evidence type="ECO:0000313" key="1">
    <source>
        <dbReference type="EMBL" id="SUZ52261.1"/>
    </source>
</evidence>
<dbReference type="PANTHER" id="PTHR34374">
    <property type="entry name" value="LARGE RIBOSOMAL RNA SUBUNIT ACCUMULATION PROTEIN YCED HOMOLOG 1, CHLOROPLASTIC"/>
    <property type="match status" value="1"/>
</dbReference>
<dbReference type="PANTHER" id="PTHR34374:SF1">
    <property type="entry name" value="LARGE RIBOSOMAL RNA SUBUNIT ACCUMULATION PROTEIN YCED HOMOLOG 1, CHLOROPLASTIC"/>
    <property type="match status" value="1"/>
</dbReference>
<dbReference type="AlphaFoldDB" id="A0A381NCD4"/>
<gene>
    <name evidence="1" type="ORF">METZ01_LOCUS5115</name>
</gene>
<dbReference type="InterPro" id="IPR003772">
    <property type="entry name" value="YceD"/>
</dbReference>
<dbReference type="Pfam" id="PF02620">
    <property type="entry name" value="YceD"/>
    <property type="match status" value="1"/>
</dbReference>
<reference evidence="1" key="1">
    <citation type="submission" date="2018-05" db="EMBL/GenBank/DDBJ databases">
        <authorList>
            <person name="Lanie J.A."/>
            <person name="Ng W.-L."/>
            <person name="Kazmierczak K.M."/>
            <person name="Andrzejewski T.M."/>
            <person name="Davidsen T.M."/>
            <person name="Wayne K.J."/>
            <person name="Tettelin H."/>
            <person name="Glass J.I."/>
            <person name="Rusch D."/>
            <person name="Podicherti R."/>
            <person name="Tsui H.-C.T."/>
            <person name="Winkler M.E."/>
        </authorList>
    </citation>
    <scope>NUCLEOTIDE SEQUENCE</scope>
</reference>
<dbReference type="EMBL" id="UINC01000265">
    <property type="protein sequence ID" value="SUZ52261.1"/>
    <property type="molecule type" value="Genomic_DNA"/>
</dbReference>
<organism evidence="1">
    <name type="scientific">marine metagenome</name>
    <dbReference type="NCBI Taxonomy" id="408172"/>
    <lineage>
        <taxon>unclassified sequences</taxon>
        <taxon>metagenomes</taxon>
        <taxon>ecological metagenomes</taxon>
    </lineage>
</organism>
<accession>A0A381NCD4</accession>
<name>A0A381NCD4_9ZZZZ</name>